<dbReference type="HOGENOM" id="CLU_038000_0_0_1"/>
<evidence type="ECO:0000313" key="2">
    <source>
        <dbReference type="EMBL" id="EGT54521.1"/>
    </source>
</evidence>
<evidence type="ECO:0000256" key="1">
    <source>
        <dbReference type="SAM" id="MobiDB-lite"/>
    </source>
</evidence>
<dbReference type="eggNOG" id="ENOG502TKFY">
    <property type="taxonomic scope" value="Eukaryota"/>
</dbReference>
<dbReference type="EMBL" id="GL379846">
    <property type="protein sequence ID" value="EGT54521.1"/>
    <property type="molecule type" value="Genomic_DNA"/>
</dbReference>
<dbReference type="Proteomes" id="UP000008068">
    <property type="component" value="Unassembled WGS sequence"/>
</dbReference>
<name>G0N745_CAEBE</name>
<gene>
    <name evidence="2" type="ORF">CAEBREN_22842</name>
</gene>
<dbReference type="AlphaFoldDB" id="G0N745"/>
<reference evidence="3" key="1">
    <citation type="submission" date="2011-07" db="EMBL/GenBank/DDBJ databases">
        <authorList>
            <consortium name="Caenorhabditis brenneri Sequencing and Analysis Consortium"/>
            <person name="Wilson R.K."/>
        </authorList>
    </citation>
    <scope>NUCLEOTIDE SEQUENCE [LARGE SCALE GENOMIC DNA]</scope>
    <source>
        <strain evidence="3">PB2801</strain>
    </source>
</reference>
<keyword evidence="3" id="KW-1185">Reference proteome</keyword>
<evidence type="ECO:0000313" key="3">
    <source>
        <dbReference type="Proteomes" id="UP000008068"/>
    </source>
</evidence>
<organism evidence="3">
    <name type="scientific">Caenorhabditis brenneri</name>
    <name type="common">Nematode worm</name>
    <dbReference type="NCBI Taxonomy" id="135651"/>
    <lineage>
        <taxon>Eukaryota</taxon>
        <taxon>Metazoa</taxon>
        <taxon>Ecdysozoa</taxon>
        <taxon>Nematoda</taxon>
        <taxon>Chromadorea</taxon>
        <taxon>Rhabditida</taxon>
        <taxon>Rhabditina</taxon>
        <taxon>Rhabditomorpha</taxon>
        <taxon>Rhabditoidea</taxon>
        <taxon>Rhabditidae</taxon>
        <taxon>Peloderinae</taxon>
        <taxon>Caenorhabditis</taxon>
    </lineage>
</organism>
<feature type="region of interest" description="Disordered" evidence="1">
    <location>
        <begin position="176"/>
        <end position="222"/>
    </location>
</feature>
<feature type="compositionally biased region" description="Low complexity" evidence="1">
    <location>
        <begin position="181"/>
        <end position="205"/>
    </location>
</feature>
<protein>
    <submittedName>
        <fullName evidence="2">Uncharacterized protein</fullName>
    </submittedName>
</protein>
<sequence length="429" mass="47669">MSALMDENQLKQRAADFLLANNVKAIVPKFSISDLTLAKKREVSFFTKLEDMVEDKMDGPGVSKYSLATLGHLGSKCSFTLQATWTGAPDERMDQNHLCYTHMRDPQPGELIHVVGKCTLGQSGINQLSFEIMTFQDNMKVTYATGTSSLTAYCTEESAESPIILTTATEAGLDNLTDPVSTSSANVLSTSSSSLKGSSSPDTSLPQEVVQPDGTVPLEPTLPAQPEVVGIVPILRRPSDGQGPAPKRRRHVSFSIDDDPKIDYMLCNVETSTPRTKKLLMDKMRELGVDPINVCFEALPISCRNRYVFYFTVLSNEEKSAVENLVEEKQWVEKFAVQNLCQFNSKPFFFKSLSISRIVQTIFLSEAAQRKMNIESFSTLHFDLSEQLIDGRCIATAIKNKEVEETVMRHLNKQGKAFFHNEVKPRASS</sequence>
<proteinExistence type="predicted"/>
<accession>G0N745</accession>
<dbReference type="InParanoid" id="G0N745"/>